<feature type="domain" description="Endonuclease/exonuclease/phosphatase" evidence="1">
    <location>
        <begin position="15"/>
        <end position="319"/>
    </location>
</feature>
<dbReference type="Proteomes" id="UP000539710">
    <property type="component" value="Unassembled WGS sequence"/>
</dbReference>
<dbReference type="EMBL" id="JACEUX010000001">
    <property type="protein sequence ID" value="MBA5246664.1"/>
    <property type="molecule type" value="Genomic_DNA"/>
</dbReference>
<proteinExistence type="predicted"/>
<reference evidence="5" key="2">
    <citation type="submission" date="2020-07" db="EMBL/GenBank/DDBJ databases">
        <title>Flavobacterium sp. xlx-214.</title>
        <authorList>
            <person name="Yang C."/>
        </authorList>
    </citation>
    <scope>NUCLEOTIDE SEQUENCE [LARGE SCALE GENOMIC DNA]</scope>
    <source>
        <strain evidence="5">CX-624</strain>
    </source>
</reference>
<evidence type="ECO:0000313" key="4">
    <source>
        <dbReference type="Proteomes" id="UP000515349"/>
    </source>
</evidence>
<reference evidence="3 4" key="1">
    <citation type="submission" date="2020-07" db="EMBL/GenBank/DDBJ databases">
        <title>Chryseobacterium sp.cx-624.</title>
        <authorList>
            <person name="Yang C."/>
        </authorList>
    </citation>
    <scope>NUCLEOTIDE SEQUENCE [LARGE SCALE GENOMIC DNA]</scope>
    <source>
        <strain evidence="3">Cx-624</strain>
        <strain evidence="4">cx-624</strain>
    </source>
</reference>
<dbReference type="InterPro" id="IPR005135">
    <property type="entry name" value="Endo/exonuclease/phosphatase"/>
</dbReference>
<keyword evidence="3" id="KW-0378">Hydrolase</keyword>
<protein>
    <submittedName>
        <fullName evidence="3">Endonuclease</fullName>
    </submittedName>
</protein>
<keyword evidence="3" id="KW-0540">Nuclease</keyword>
<dbReference type="PANTHER" id="PTHR42834">
    <property type="entry name" value="ENDONUCLEASE/EXONUCLEASE/PHOSPHATASE FAMILY PROTEIN (AFU_ORTHOLOGUE AFUA_3G09210)"/>
    <property type="match status" value="1"/>
</dbReference>
<keyword evidence="5" id="KW-1185">Reference proteome</keyword>
<accession>A0A7D7QET3</accession>
<organism evidence="3 4">
    <name type="scientific">Marnyiella aurantia</name>
    <dbReference type="NCBI Taxonomy" id="2758037"/>
    <lineage>
        <taxon>Bacteria</taxon>
        <taxon>Pseudomonadati</taxon>
        <taxon>Bacteroidota</taxon>
        <taxon>Flavobacteriia</taxon>
        <taxon>Flavobacteriales</taxon>
        <taxon>Weeksellaceae</taxon>
        <taxon>Marnyiella</taxon>
    </lineage>
</organism>
<reference evidence="2" key="3">
    <citation type="submission" date="2020-07" db="EMBL/GenBank/DDBJ databases">
        <authorList>
            <person name="Yang C."/>
        </authorList>
    </citation>
    <scope>NUCLEOTIDE SEQUENCE</scope>
    <source>
        <strain evidence="2">Cx-624</strain>
    </source>
</reference>
<dbReference type="Gene3D" id="3.60.10.10">
    <property type="entry name" value="Endonuclease/exonuclease/phosphatase"/>
    <property type="match status" value="1"/>
</dbReference>
<dbReference type="AlphaFoldDB" id="A0A7D7QET3"/>
<evidence type="ECO:0000313" key="3">
    <source>
        <dbReference type="EMBL" id="QMS97983.1"/>
    </source>
</evidence>
<dbReference type="SUPFAM" id="SSF56219">
    <property type="entry name" value="DNase I-like"/>
    <property type="match status" value="1"/>
</dbReference>
<dbReference type="KEGG" id="cbau:H1R16_09720"/>
<dbReference type="Proteomes" id="UP000515349">
    <property type="component" value="Chromosome"/>
</dbReference>
<evidence type="ECO:0000313" key="5">
    <source>
        <dbReference type="Proteomes" id="UP000539710"/>
    </source>
</evidence>
<keyword evidence="3" id="KW-0255">Endonuclease</keyword>
<dbReference type="RefSeq" id="WP_181886730.1">
    <property type="nucleotide sequence ID" value="NZ_CP059472.1"/>
</dbReference>
<dbReference type="EMBL" id="CP059472">
    <property type="protein sequence ID" value="QMS97983.1"/>
    <property type="molecule type" value="Genomic_DNA"/>
</dbReference>
<dbReference type="Pfam" id="PF19580">
    <property type="entry name" value="Exo_endo_phos_3"/>
    <property type="match status" value="1"/>
</dbReference>
<sequence>MSNGYFGSTIHELAVFYNTENFYSAEARTSQLPNIEFSGLRNWDQFRFQNKLQKIAQVFQLINEKHGVMPMLIGLAEVQGEGVLQHLVSQPVFEGRFNVIHYESMDERGVDVALIYDKSKVEVISSEPISYFFEIEGTDPEKYDTTRDVLHVKLKYGSATVNVFVFHLPSKREKDINRPRRDVILTDIRERIMQMNDLGESVLLMGDFNENPDEENIKNITFGSNNEKILSNPFEDLFLKGKFSTFHRQFGLLFDQMLISDDFFKQSASLLYENAEVFDHPKLKSWDRKFEGRPFRTFVGSRYLGGYSDHFPVLLKFRKN</sequence>
<name>A0A7D7QET3_9FLAO</name>
<dbReference type="GO" id="GO:0004519">
    <property type="term" value="F:endonuclease activity"/>
    <property type="evidence" value="ECO:0007669"/>
    <property type="project" value="UniProtKB-KW"/>
</dbReference>
<gene>
    <name evidence="3" type="ORF">H1R16_09720</name>
    <name evidence="2" type="ORF">H2507_05745</name>
</gene>
<evidence type="ECO:0000313" key="2">
    <source>
        <dbReference type="EMBL" id="MBA5246664.1"/>
    </source>
</evidence>
<evidence type="ECO:0000259" key="1">
    <source>
        <dbReference type="Pfam" id="PF19580"/>
    </source>
</evidence>
<dbReference type="PANTHER" id="PTHR42834:SF1">
    <property type="entry name" value="ENDONUCLEASE_EXONUCLEASE_PHOSPHATASE FAMILY PROTEIN (AFU_ORTHOLOGUE AFUA_3G09210)"/>
    <property type="match status" value="1"/>
</dbReference>
<dbReference type="InterPro" id="IPR036691">
    <property type="entry name" value="Endo/exonu/phosph_ase_sf"/>
</dbReference>